<dbReference type="SUPFAM" id="SSF48208">
    <property type="entry name" value="Six-hairpin glycosidases"/>
    <property type="match status" value="1"/>
</dbReference>
<dbReference type="EMBL" id="CP051680">
    <property type="protein sequence ID" value="QJD88147.1"/>
    <property type="molecule type" value="Genomic_DNA"/>
</dbReference>
<dbReference type="InterPro" id="IPR008928">
    <property type="entry name" value="6-hairpin_glycosidase_sf"/>
</dbReference>
<accession>A0A7Z2ZRJ9</accession>
<protein>
    <recommendedName>
        <fullName evidence="5">DUF1680 family protein</fullName>
    </recommendedName>
</protein>
<dbReference type="Pfam" id="PF07944">
    <property type="entry name" value="Beta-AFase-like_GH127_cat"/>
    <property type="match status" value="1"/>
</dbReference>
<evidence type="ECO:0000259" key="1">
    <source>
        <dbReference type="Pfam" id="PF07944"/>
    </source>
</evidence>
<dbReference type="Pfam" id="PF20736">
    <property type="entry name" value="Glyco_hydro127M"/>
    <property type="match status" value="1"/>
</dbReference>
<dbReference type="PANTHER" id="PTHR31151:SF0">
    <property type="entry name" value="PROLINE-TRNA LIGASE (DUF1680)"/>
    <property type="match status" value="1"/>
</dbReference>
<dbReference type="GO" id="GO:0005975">
    <property type="term" value="P:carbohydrate metabolic process"/>
    <property type="evidence" value="ECO:0007669"/>
    <property type="project" value="InterPro"/>
</dbReference>
<proteinExistence type="predicted"/>
<reference evidence="3 4" key="1">
    <citation type="submission" date="2020-04" db="EMBL/GenBank/DDBJ databases">
        <title>Genome sequencing of novel species.</title>
        <authorList>
            <person name="Heo J."/>
            <person name="Kim S.-J."/>
            <person name="Kim J.-S."/>
            <person name="Hong S.-B."/>
            <person name="Kwon S.-W."/>
        </authorList>
    </citation>
    <scope>NUCLEOTIDE SEQUENCE [LARGE SCALE GENOMIC DNA]</scope>
    <source>
        <strain evidence="3 4">MFER-1</strain>
    </source>
</reference>
<dbReference type="InterPro" id="IPR012878">
    <property type="entry name" value="Beta-AFase-like_GH127_cat"/>
</dbReference>
<dbReference type="KEGG" id="cheb:HH215_14065"/>
<evidence type="ECO:0008006" key="5">
    <source>
        <dbReference type="Google" id="ProtNLM"/>
    </source>
</evidence>
<name>A0A7Z2ZRJ9_9BACL</name>
<sequence length="627" mass="71864">MSEFPWGQVRLSEGPLKARFELNKHYVMSLSNDNLLRNFYLEAGLWSYSGNGGTTSATTTSMDGPENWHWGWESPTCELRGHMMGHWLSAAARIYAQTDDQLVKAKADYIVKELARCQEASGGEWLAAFPQSYMSRMANGNWVWAPHYTVHKLLMGLGEMYAIAKNEQALTIMIGMASWFHHWTSQFTQRQMDDLLDMETGGMLETWADLYGITREPKHRELIERYDRRRFFDALLRGEDVLTNKHANTQIPEILGAARAWEVTGENRYREVVEAFWRSAVTLRGISCTGAGDDAELWMPPGRFAERMGVGQEHCGNYNMMRLSHVLFRWTGDPVYADYWERRFINGVLAHQHGETGMISYFLGIGAGSRKKWGSATQHFWCCHGTLVQANASYEQQIYLQDESGVVINQWLPSSIKFKSGDSLISLDLQQDGQNGVYPLNGWNVEGMNAITKVHTPPISIHRPNHFVYNVKVTCEKDSEFTLKLRLPWWVKGQPLISVNGVPLSGSFRPSTFIEIRRTWRTGDTLNIELPKALTTEPFPGLPDRVAFMDGPIVLAGLVDEERRLRGNAEEPDTLLIPDRERNHSWWNPGYYRTTNQERGIRFIPLYEVKDEAYTVYFPIDNDRHTE</sequence>
<organism evidence="3 4">
    <name type="scientific">Cohnella herbarum</name>
    <dbReference type="NCBI Taxonomy" id="2728023"/>
    <lineage>
        <taxon>Bacteria</taxon>
        <taxon>Bacillati</taxon>
        <taxon>Bacillota</taxon>
        <taxon>Bacilli</taxon>
        <taxon>Bacillales</taxon>
        <taxon>Paenibacillaceae</taxon>
        <taxon>Cohnella</taxon>
    </lineage>
</organism>
<feature type="domain" description="Non-reducing end beta-L-arabinofuranosidase-like GH127 middle" evidence="2">
    <location>
        <begin position="470"/>
        <end position="531"/>
    </location>
</feature>
<dbReference type="AlphaFoldDB" id="A0A7Z2ZRJ9"/>
<feature type="domain" description="Non-reducing end beta-L-arabinofuranosidase-like GH127 catalytic" evidence="1">
    <location>
        <begin position="8"/>
        <end position="395"/>
    </location>
</feature>
<keyword evidence="4" id="KW-1185">Reference proteome</keyword>
<dbReference type="Proteomes" id="UP000502248">
    <property type="component" value="Chromosome"/>
</dbReference>
<gene>
    <name evidence="3" type="ORF">HH215_14065</name>
</gene>
<evidence type="ECO:0000259" key="2">
    <source>
        <dbReference type="Pfam" id="PF20736"/>
    </source>
</evidence>
<evidence type="ECO:0000313" key="3">
    <source>
        <dbReference type="EMBL" id="QJD88147.1"/>
    </source>
</evidence>
<dbReference type="InterPro" id="IPR049046">
    <property type="entry name" value="Beta-AFase-like_GH127_middle"/>
</dbReference>
<evidence type="ECO:0000313" key="4">
    <source>
        <dbReference type="Proteomes" id="UP000502248"/>
    </source>
</evidence>
<dbReference type="PANTHER" id="PTHR31151">
    <property type="entry name" value="PROLINE-TRNA LIGASE (DUF1680)"/>
    <property type="match status" value="1"/>
</dbReference>